<dbReference type="Pfam" id="PF00201">
    <property type="entry name" value="UDPGT"/>
    <property type="match status" value="2"/>
</dbReference>
<evidence type="ECO:0000256" key="2">
    <source>
        <dbReference type="ARBA" id="ARBA00012544"/>
    </source>
</evidence>
<evidence type="ECO:0000256" key="4">
    <source>
        <dbReference type="ARBA" id="ARBA00022679"/>
    </source>
</evidence>
<dbReference type="PANTHER" id="PTHR48043">
    <property type="entry name" value="EG:EG0003.4 PROTEIN-RELATED"/>
    <property type="match status" value="1"/>
</dbReference>
<dbReference type="InterPro" id="IPR050271">
    <property type="entry name" value="UDP-glycosyltransferase"/>
</dbReference>
<sequence>LAWPTARDNVISVSTEFIAAICFRNLLALFSHGLHNVPPVVGYSILFCSHGAFIQGRHVCSNHCPEPGIAIIIVILCDFAYPLLEQVIFNVRVAEKLTAAGHNVTLVLLKVFKFEKERQLQTNMTVLPWEMYVMDWEKESHPEINFKELSVWEARTLLAQKLGIFPASCESDDNTIISEMLKDAEFIERLRAEQFDVAFLPMFDLCTVGIVKHIGIDAWIWLNTGRLMDYVAYYIGLPSPPSYVPRTILTLRSAYFIIERICIVLMLFAKVASVKATLVAFSMMSDLPGNMTFLQRVKSFLGWTMTMLIYERSVVVQENALFRKYIDRNFPDLTEVARMCPLVMVNSDELYDQARPTFHKVINIGGIGMTHGDQKPLEGEFKKIVDEASNVVVMTMGSHAQLSAMPEKWKLAFMNAFRLF</sequence>
<evidence type="ECO:0000256" key="3">
    <source>
        <dbReference type="ARBA" id="ARBA00022676"/>
    </source>
</evidence>
<dbReference type="WBParaSite" id="ALUE_0000984601-mRNA-1">
    <property type="protein sequence ID" value="ALUE_0000984601-mRNA-1"/>
    <property type="gene ID" value="ALUE_0000984601"/>
</dbReference>
<dbReference type="PANTHER" id="PTHR48043:SF145">
    <property type="entry name" value="FI06409P-RELATED"/>
    <property type="match status" value="1"/>
</dbReference>
<dbReference type="Proteomes" id="UP000036681">
    <property type="component" value="Unplaced"/>
</dbReference>
<name>A0A0M3I0X3_ASCLU</name>
<keyword evidence="6" id="KW-1185">Reference proteome</keyword>
<evidence type="ECO:0000256" key="1">
    <source>
        <dbReference type="ARBA" id="ARBA00009995"/>
    </source>
</evidence>
<dbReference type="SUPFAM" id="SSF53756">
    <property type="entry name" value="UDP-Glycosyltransferase/glycogen phosphorylase"/>
    <property type="match status" value="1"/>
</dbReference>
<keyword evidence="3" id="KW-0328">Glycosyltransferase</keyword>
<organism evidence="6 7">
    <name type="scientific">Ascaris lumbricoides</name>
    <name type="common">Giant roundworm</name>
    <dbReference type="NCBI Taxonomy" id="6252"/>
    <lineage>
        <taxon>Eukaryota</taxon>
        <taxon>Metazoa</taxon>
        <taxon>Ecdysozoa</taxon>
        <taxon>Nematoda</taxon>
        <taxon>Chromadorea</taxon>
        <taxon>Rhabditida</taxon>
        <taxon>Spirurina</taxon>
        <taxon>Ascaridomorpha</taxon>
        <taxon>Ascaridoidea</taxon>
        <taxon>Ascarididae</taxon>
        <taxon>Ascaris</taxon>
    </lineage>
</organism>
<proteinExistence type="inferred from homology"/>
<dbReference type="GO" id="GO:0015020">
    <property type="term" value="F:glucuronosyltransferase activity"/>
    <property type="evidence" value="ECO:0007669"/>
    <property type="project" value="UniProtKB-EC"/>
</dbReference>
<comment type="similarity">
    <text evidence="1">Belongs to the UDP-glycosyltransferase family.</text>
</comment>
<evidence type="ECO:0000313" key="7">
    <source>
        <dbReference type="WBParaSite" id="ALUE_0000984601-mRNA-1"/>
    </source>
</evidence>
<dbReference type="EC" id="2.4.1.17" evidence="2"/>
<comment type="catalytic activity">
    <reaction evidence="5">
        <text>glucuronate acceptor + UDP-alpha-D-glucuronate = acceptor beta-D-glucuronoside + UDP + H(+)</text>
        <dbReference type="Rhea" id="RHEA:21032"/>
        <dbReference type="ChEBI" id="CHEBI:15378"/>
        <dbReference type="ChEBI" id="CHEBI:58052"/>
        <dbReference type="ChEBI" id="CHEBI:58223"/>
        <dbReference type="ChEBI" id="CHEBI:132367"/>
        <dbReference type="ChEBI" id="CHEBI:132368"/>
        <dbReference type="EC" id="2.4.1.17"/>
    </reaction>
</comment>
<protein>
    <recommendedName>
        <fullName evidence="2">glucuronosyltransferase</fullName>
        <ecNumber evidence="2">2.4.1.17</ecNumber>
    </recommendedName>
</protein>
<accession>A0A0M3I0X3</accession>
<dbReference type="InterPro" id="IPR002213">
    <property type="entry name" value="UDP_glucos_trans"/>
</dbReference>
<evidence type="ECO:0000256" key="5">
    <source>
        <dbReference type="ARBA" id="ARBA00047475"/>
    </source>
</evidence>
<reference evidence="7" key="1">
    <citation type="submission" date="2017-02" db="UniProtKB">
        <authorList>
            <consortium name="WormBaseParasite"/>
        </authorList>
    </citation>
    <scope>IDENTIFICATION</scope>
</reference>
<dbReference type="AlphaFoldDB" id="A0A0M3I0X3"/>
<evidence type="ECO:0000313" key="6">
    <source>
        <dbReference type="Proteomes" id="UP000036681"/>
    </source>
</evidence>
<keyword evidence="4" id="KW-0808">Transferase</keyword>